<dbReference type="PANTHER" id="PTHR42929:SF1">
    <property type="entry name" value="INNER MEMBRANE ABC TRANSPORTER PERMEASE PROTEIN YDCU-RELATED"/>
    <property type="match status" value="1"/>
</dbReference>
<dbReference type="GO" id="GO:0055085">
    <property type="term" value="P:transmembrane transport"/>
    <property type="evidence" value="ECO:0007669"/>
    <property type="project" value="InterPro"/>
</dbReference>
<comment type="subcellular location">
    <subcellularLocation>
        <location evidence="1 8">Cell membrane</location>
        <topology evidence="1 8">Multi-pass membrane protein</topology>
    </subcellularLocation>
</comment>
<evidence type="ECO:0000256" key="5">
    <source>
        <dbReference type="ARBA" id="ARBA00022692"/>
    </source>
</evidence>
<protein>
    <submittedName>
        <fullName evidence="10">ABC transporter permease</fullName>
    </submittedName>
</protein>
<evidence type="ECO:0000256" key="2">
    <source>
        <dbReference type="ARBA" id="ARBA00007069"/>
    </source>
</evidence>
<dbReference type="InterPro" id="IPR035906">
    <property type="entry name" value="MetI-like_sf"/>
</dbReference>
<dbReference type="Pfam" id="PF00528">
    <property type="entry name" value="BPD_transp_1"/>
    <property type="match status" value="1"/>
</dbReference>
<gene>
    <name evidence="10" type="ORF">EI982_12665</name>
</gene>
<accession>A0A6B9FGU0</accession>
<evidence type="ECO:0000256" key="1">
    <source>
        <dbReference type="ARBA" id="ARBA00004651"/>
    </source>
</evidence>
<dbReference type="PROSITE" id="PS50928">
    <property type="entry name" value="ABC_TM1"/>
    <property type="match status" value="1"/>
</dbReference>
<sequence length="299" mass="33111">MAEQASQESKGGWSLFESPPISRDLLVTAGPLVLLELLFFIGPVLIMFYIASMRMEDLVLIPDYGIRNFLAVFTEFVNRTAFVNTTTLAVLTTVTAAVVAYPLAYYIARFGGRYKNQLAVLVMIPFWTNFIVRVYGWKIILGSQGVLNSALIAVGILNQPLEWIINTQFSIWLGLTYLWLPFMILPLYSSLEKIDGEIIEAAYDLGASRYAVFRRIVLPLSLSGLVGGFIFVFIFSMGAYIVPAMLGGGELFMGTRIAYEFGIGGDWPMGAALGSVLMIVVVGVLWSLLGYVNLEEMFQ</sequence>
<reference evidence="10 11" key="1">
    <citation type="submission" date="2018-12" db="EMBL/GenBank/DDBJ databases">
        <title>Complete genome sequence of Haloplanus rallus MBLA0036.</title>
        <authorList>
            <person name="Nam Y.-d."/>
            <person name="Kang J."/>
            <person name="Chung W.-H."/>
            <person name="Park Y.S."/>
        </authorList>
    </citation>
    <scope>NUCLEOTIDE SEQUENCE [LARGE SCALE GENOMIC DNA]</scope>
    <source>
        <strain evidence="10 11">MBLA0036</strain>
    </source>
</reference>
<evidence type="ECO:0000313" key="11">
    <source>
        <dbReference type="Proteomes" id="UP000428325"/>
    </source>
</evidence>
<evidence type="ECO:0000256" key="6">
    <source>
        <dbReference type="ARBA" id="ARBA00022989"/>
    </source>
</evidence>
<dbReference type="OrthoDB" id="31404at2157"/>
<keyword evidence="5 8" id="KW-0812">Transmembrane</keyword>
<name>A0A6B9FGU0_9EURY</name>
<dbReference type="Gene3D" id="1.10.3720.10">
    <property type="entry name" value="MetI-like"/>
    <property type="match status" value="1"/>
</dbReference>
<evidence type="ECO:0000256" key="4">
    <source>
        <dbReference type="ARBA" id="ARBA00022475"/>
    </source>
</evidence>
<proteinExistence type="inferred from homology"/>
<feature type="transmembrane region" description="Helical" evidence="8">
    <location>
        <begin position="216"/>
        <end position="242"/>
    </location>
</feature>
<dbReference type="CDD" id="cd06261">
    <property type="entry name" value="TM_PBP2"/>
    <property type="match status" value="1"/>
</dbReference>
<dbReference type="KEGG" id="hra:EI982_12665"/>
<organism evidence="10 11">
    <name type="scientific">Haloplanus rallus</name>
    <dbReference type="NCBI Taxonomy" id="1816183"/>
    <lineage>
        <taxon>Archaea</taxon>
        <taxon>Methanobacteriati</taxon>
        <taxon>Methanobacteriota</taxon>
        <taxon>Stenosarchaea group</taxon>
        <taxon>Halobacteria</taxon>
        <taxon>Halobacteriales</taxon>
        <taxon>Haloferacaceae</taxon>
        <taxon>Haloplanus</taxon>
    </lineage>
</organism>
<dbReference type="EMBL" id="CP034345">
    <property type="protein sequence ID" value="QGX95583.1"/>
    <property type="molecule type" value="Genomic_DNA"/>
</dbReference>
<evidence type="ECO:0000256" key="3">
    <source>
        <dbReference type="ARBA" id="ARBA00022448"/>
    </source>
</evidence>
<dbReference type="RefSeq" id="WP_157690041.1">
    <property type="nucleotide sequence ID" value="NZ_CP034345.1"/>
</dbReference>
<evidence type="ECO:0000259" key="9">
    <source>
        <dbReference type="PROSITE" id="PS50928"/>
    </source>
</evidence>
<dbReference type="InterPro" id="IPR000515">
    <property type="entry name" value="MetI-like"/>
</dbReference>
<keyword evidence="6 8" id="KW-1133">Transmembrane helix</keyword>
<feature type="transmembrane region" description="Helical" evidence="8">
    <location>
        <begin position="114"/>
        <end position="132"/>
    </location>
</feature>
<keyword evidence="11" id="KW-1185">Reference proteome</keyword>
<evidence type="ECO:0000256" key="7">
    <source>
        <dbReference type="ARBA" id="ARBA00023136"/>
    </source>
</evidence>
<feature type="transmembrane region" description="Helical" evidence="8">
    <location>
        <begin position="169"/>
        <end position="188"/>
    </location>
</feature>
<feature type="transmembrane region" description="Helical" evidence="8">
    <location>
        <begin position="271"/>
        <end position="294"/>
    </location>
</feature>
<evidence type="ECO:0000256" key="8">
    <source>
        <dbReference type="RuleBase" id="RU363032"/>
    </source>
</evidence>
<dbReference type="GeneID" id="99246897"/>
<keyword evidence="3 8" id="KW-0813">Transport</keyword>
<dbReference type="GO" id="GO:0005886">
    <property type="term" value="C:plasma membrane"/>
    <property type="evidence" value="ECO:0007669"/>
    <property type="project" value="UniProtKB-SubCell"/>
</dbReference>
<evidence type="ECO:0000313" key="10">
    <source>
        <dbReference type="EMBL" id="QGX95583.1"/>
    </source>
</evidence>
<feature type="domain" description="ABC transmembrane type-1" evidence="9">
    <location>
        <begin position="82"/>
        <end position="290"/>
    </location>
</feature>
<feature type="transmembrane region" description="Helical" evidence="8">
    <location>
        <begin position="88"/>
        <end position="108"/>
    </location>
</feature>
<dbReference type="SUPFAM" id="SSF161098">
    <property type="entry name" value="MetI-like"/>
    <property type="match status" value="1"/>
</dbReference>
<dbReference type="AlphaFoldDB" id="A0A6B9FGU0"/>
<keyword evidence="4" id="KW-1003">Cell membrane</keyword>
<comment type="similarity">
    <text evidence="2">Belongs to the binding-protein-dependent transport system permease family. CysTW subfamily.</text>
</comment>
<dbReference type="Proteomes" id="UP000428325">
    <property type="component" value="Chromosome"/>
</dbReference>
<keyword evidence="7 8" id="KW-0472">Membrane</keyword>
<feature type="transmembrane region" description="Helical" evidence="8">
    <location>
        <begin position="25"/>
        <end position="51"/>
    </location>
</feature>
<dbReference type="PANTHER" id="PTHR42929">
    <property type="entry name" value="INNER MEMBRANE ABC TRANSPORTER PERMEASE PROTEIN YDCU-RELATED-RELATED"/>
    <property type="match status" value="1"/>
</dbReference>